<feature type="domain" description="Ribose-phosphate pyrophosphokinase N-terminal" evidence="10">
    <location>
        <begin position="6"/>
        <end position="121"/>
    </location>
</feature>
<dbReference type="HAMAP" id="MF_00583_B">
    <property type="entry name" value="RibP_PPkinase_B"/>
    <property type="match status" value="1"/>
</dbReference>
<keyword evidence="2 9" id="KW-0479">Metal-binding</keyword>
<dbReference type="Gene3D" id="3.40.50.2020">
    <property type="match status" value="2"/>
</dbReference>
<dbReference type="Pfam" id="PF13793">
    <property type="entry name" value="Pribosyltran_N"/>
    <property type="match status" value="1"/>
</dbReference>
<feature type="binding site" evidence="9">
    <location>
        <position position="219"/>
    </location>
    <ligand>
        <name>D-ribose 5-phosphate</name>
        <dbReference type="ChEBI" id="CHEBI:78346"/>
    </ligand>
</feature>
<dbReference type="GO" id="GO:0005737">
    <property type="term" value="C:cytoplasm"/>
    <property type="evidence" value="ECO:0007669"/>
    <property type="project" value="UniProtKB-SubCell"/>
</dbReference>
<feature type="binding site" evidence="9">
    <location>
        <position position="131"/>
    </location>
    <ligand>
        <name>Mg(2+)</name>
        <dbReference type="ChEBI" id="CHEBI:18420"/>
    </ligand>
</feature>
<dbReference type="Proteomes" id="UP000442694">
    <property type="component" value="Unassembled WGS sequence"/>
</dbReference>
<keyword evidence="12" id="KW-1185">Reference proteome</keyword>
<evidence type="ECO:0000256" key="6">
    <source>
        <dbReference type="ARBA" id="ARBA00022840"/>
    </source>
</evidence>
<keyword evidence="3 9" id="KW-0545">Nucleotide biosynthesis</keyword>
<proteinExistence type="inferred from homology"/>
<evidence type="ECO:0000259" key="10">
    <source>
        <dbReference type="Pfam" id="PF13793"/>
    </source>
</evidence>
<evidence type="ECO:0000256" key="9">
    <source>
        <dbReference type="HAMAP-Rule" id="MF_00583"/>
    </source>
</evidence>
<dbReference type="AlphaFoldDB" id="A0A833JES3"/>
<evidence type="ECO:0000256" key="7">
    <source>
        <dbReference type="ARBA" id="ARBA00022842"/>
    </source>
</evidence>
<evidence type="ECO:0000256" key="5">
    <source>
        <dbReference type="ARBA" id="ARBA00022777"/>
    </source>
</evidence>
<dbReference type="GO" id="GO:0006015">
    <property type="term" value="P:5-phosphoribose 1-diphosphate biosynthetic process"/>
    <property type="evidence" value="ECO:0007669"/>
    <property type="project" value="UniProtKB-UniRule"/>
</dbReference>
<dbReference type="NCBIfam" id="TIGR01251">
    <property type="entry name" value="ribP_PPkin"/>
    <property type="match status" value="1"/>
</dbReference>
<dbReference type="PANTHER" id="PTHR10210:SF41">
    <property type="entry name" value="RIBOSE-PHOSPHATE PYROPHOSPHOKINASE 1, CHLOROPLASTIC"/>
    <property type="match status" value="1"/>
</dbReference>
<dbReference type="FunFam" id="3.40.50.2020:FF:000002">
    <property type="entry name" value="Ribose-phosphate pyrophosphokinase"/>
    <property type="match status" value="1"/>
</dbReference>
<dbReference type="NCBIfam" id="NF002320">
    <property type="entry name" value="PRK01259.1"/>
    <property type="match status" value="1"/>
</dbReference>
<sequence>MESELLIFSGNANRELANKICQYLDVPLGTAFIGRFSDGETRIEIESNVRGRDVFIIQPTCAPTNENVMELLIMIDALRRASALRITAVIPYYGYSRQERKSAPRTPITAKLIADLLVSAGVNRILTIELHTGAIQGFFNLPVDHLFSKPVFVEHFTKMNLKNIITVSPDAGGVERARALAKVLGCGLAIVDKRRDRPGVSQVMNLIGDVKDKTAILVDDICDTAGSLTSAAAVLSERGAVKVYAAITHGVLSGPAISRLNESCIEKLFITDTIPLSEEAMKCSKIEVLSVSELLGKAIRRIHNSDSISNLFI</sequence>
<comment type="subunit">
    <text evidence="9">Homohexamer.</text>
</comment>
<protein>
    <recommendedName>
        <fullName evidence="9">Ribose-phosphate pyrophosphokinase</fullName>
        <shortName evidence="9">RPPK</shortName>
        <ecNumber evidence="9">2.7.6.1</ecNumber>
    </recommendedName>
    <alternativeName>
        <fullName evidence="9">5-phospho-D-ribosyl alpha-1-diphosphate synthase</fullName>
    </alternativeName>
    <alternativeName>
        <fullName evidence="9">Phosphoribosyl diphosphate synthase</fullName>
    </alternativeName>
    <alternativeName>
        <fullName evidence="9">Phosphoribosyl pyrophosphate synthase</fullName>
        <shortName evidence="9">P-Rib-PP synthase</shortName>
        <shortName evidence="9">PRPP synthase</shortName>
        <shortName evidence="9">PRPPase</shortName>
    </alternativeName>
</protein>
<evidence type="ECO:0000313" key="12">
    <source>
        <dbReference type="Proteomes" id="UP000442694"/>
    </source>
</evidence>
<keyword evidence="5 9" id="KW-0418">Kinase</keyword>
<evidence type="ECO:0000313" key="11">
    <source>
        <dbReference type="EMBL" id="KAB8033351.1"/>
    </source>
</evidence>
<keyword evidence="4 9" id="KW-0547">Nucleotide-binding</keyword>
<dbReference type="InterPro" id="IPR000836">
    <property type="entry name" value="PRTase_dom"/>
</dbReference>
<dbReference type="EMBL" id="WFLN01000004">
    <property type="protein sequence ID" value="KAB8033351.1"/>
    <property type="molecule type" value="Genomic_DNA"/>
</dbReference>
<dbReference type="GO" id="GO:0000287">
    <property type="term" value="F:magnesium ion binding"/>
    <property type="evidence" value="ECO:0007669"/>
    <property type="project" value="UniProtKB-UniRule"/>
</dbReference>
<dbReference type="GO" id="GO:0002189">
    <property type="term" value="C:ribose phosphate diphosphokinase complex"/>
    <property type="evidence" value="ECO:0007669"/>
    <property type="project" value="TreeGrafter"/>
</dbReference>
<dbReference type="InterPro" id="IPR005946">
    <property type="entry name" value="Rib-P_diPkinase"/>
</dbReference>
<keyword evidence="9" id="KW-0963">Cytoplasm</keyword>
<dbReference type="GO" id="GO:0006164">
    <property type="term" value="P:purine nucleotide biosynthetic process"/>
    <property type="evidence" value="ECO:0007669"/>
    <property type="project" value="TreeGrafter"/>
</dbReference>
<evidence type="ECO:0000256" key="1">
    <source>
        <dbReference type="ARBA" id="ARBA00022679"/>
    </source>
</evidence>
<comment type="cofactor">
    <cofactor evidence="9">
        <name>Mg(2+)</name>
        <dbReference type="ChEBI" id="CHEBI:18420"/>
    </cofactor>
    <text evidence="9">Binds 2 Mg(2+) ions per subunit.</text>
</comment>
<keyword evidence="7 9" id="KW-0460">Magnesium</keyword>
<dbReference type="EC" id="2.7.6.1" evidence="9"/>
<feature type="binding site" evidence="9">
    <location>
        <position position="170"/>
    </location>
    <ligand>
        <name>Mg(2+)</name>
        <dbReference type="ChEBI" id="CHEBI:18420"/>
    </ligand>
</feature>
<accession>A0A833JES3</accession>
<dbReference type="SMART" id="SM01400">
    <property type="entry name" value="Pribosyltran_N"/>
    <property type="match status" value="1"/>
</dbReference>
<dbReference type="RefSeq" id="WP_152211437.1">
    <property type="nucleotide sequence ID" value="NZ_WFLN01000004.1"/>
</dbReference>
<comment type="catalytic activity">
    <reaction evidence="8 9">
        <text>D-ribose 5-phosphate + ATP = 5-phospho-alpha-D-ribose 1-diphosphate + AMP + H(+)</text>
        <dbReference type="Rhea" id="RHEA:15609"/>
        <dbReference type="ChEBI" id="CHEBI:15378"/>
        <dbReference type="ChEBI" id="CHEBI:30616"/>
        <dbReference type="ChEBI" id="CHEBI:58017"/>
        <dbReference type="ChEBI" id="CHEBI:78346"/>
        <dbReference type="ChEBI" id="CHEBI:456215"/>
        <dbReference type="EC" id="2.7.6.1"/>
    </reaction>
</comment>
<dbReference type="PANTHER" id="PTHR10210">
    <property type="entry name" value="RIBOSE-PHOSPHATE DIPHOSPHOKINASE FAMILY MEMBER"/>
    <property type="match status" value="1"/>
</dbReference>
<evidence type="ECO:0000256" key="3">
    <source>
        <dbReference type="ARBA" id="ARBA00022727"/>
    </source>
</evidence>
<dbReference type="SUPFAM" id="SSF53271">
    <property type="entry name" value="PRTase-like"/>
    <property type="match status" value="2"/>
</dbReference>
<feature type="active site" evidence="9">
    <location>
        <position position="193"/>
    </location>
</feature>
<dbReference type="InterPro" id="IPR029099">
    <property type="entry name" value="Pribosyltran_N"/>
</dbReference>
<comment type="subcellular location">
    <subcellularLocation>
        <location evidence="9">Cytoplasm</location>
    </subcellularLocation>
</comment>
<dbReference type="InterPro" id="IPR037515">
    <property type="entry name" value="Rib-P_diPkinase_bac"/>
</dbReference>
<feature type="binding site" evidence="9">
    <location>
        <begin position="97"/>
        <end position="98"/>
    </location>
    <ligand>
        <name>ATP</name>
        <dbReference type="ChEBI" id="CHEBI:30616"/>
    </ligand>
</feature>
<comment type="similarity">
    <text evidence="9">Belongs to the ribose-phosphate pyrophosphokinase family. Class I subfamily.</text>
</comment>
<feature type="binding site" evidence="9">
    <location>
        <position position="195"/>
    </location>
    <ligand>
        <name>D-ribose 5-phosphate</name>
        <dbReference type="ChEBI" id="CHEBI:78346"/>
    </ligand>
</feature>
<dbReference type="Pfam" id="PF14572">
    <property type="entry name" value="Pribosyl_synth"/>
    <property type="match status" value="1"/>
</dbReference>
<keyword evidence="1 9" id="KW-0808">Transferase</keyword>
<evidence type="ECO:0000256" key="8">
    <source>
        <dbReference type="ARBA" id="ARBA00049535"/>
    </source>
</evidence>
<dbReference type="FunFam" id="3.40.50.2020:FF:000014">
    <property type="entry name" value="Ribose-phosphate pyrophosphokinase 1"/>
    <property type="match status" value="1"/>
</dbReference>
<organism evidence="11 12">
    <name type="scientific">Fluviispira multicolorata</name>
    <dbReference type="NCBI Taxonomy" id="2654512"/>
    <lineage>
        <taxon>Bacteria</taxon>
        <taxon>Pseudomonadati</taxon>
        <taxon>Bdellovibrionota</taxon>
        <taxon>Oligoflexia</taxon>
        <taxon>Silvanigrellales</taxon>
        <taxon>Silvanigrellaceae</taxon>
        <taxon>Fluviispira</taxon>
    </lineage>
</organism>
<dbReference type="UniPathway" id="UPA00087">
    <property type="reaction ID" value="UER00172"/>
</dbReference>
<gene>
    <name evidence="9 11" type="primary">prs</name>
    <name evidence="11" type="ORF">GCL57_01230</name>
</gene>
<name>A0A833JES3_9BACT</name>
<dbReference type="GO" id="GO:0016301">
    <property type="term" value="F:kinase activity"/>
    <property type="evidence" value="ECO:0007669"/>
    <property type="project" value="UniProtKB-KW"/>
</dbReference>
<keyword evidence="6 9" id="KW-0067">ATP-binding</keyword>
<dbReference type="CDD" id="cd06223">
    <property type="entry name" value="PRTases_typeI"/>
    <property type="match status" value="1"/>
</dbReference>
<evidence type="ECO:0000256" key="2">
    <source>
        <dbReference type="ARBA" id="ARBA00022723"/>
    </source>
</evidence>
<evidence type="ECO:0000256" key="4">
    <source>
        <dbReference type="ARBA" id="ARBA00022741"/>
    </source>
</evidence>
<dbReference type="GO" id="GO:0005524">
    <property type="term" value="F:ATP binding"/>
    <property type="evidence" value="ECO:0007669"/>
    <property type="project" value="UniProtKB-KW"/>
</dbReference>
<feature type="binding site" evidence="9">
    <location>
        <begin position="38"/>
        <end position="40"/>
    </location>
    <ligand>
        <name>ATP</name>
        <dbReference type="ChEBI" id="CHEBI:30616"/>
    </ligand>
</feature>
<reference evidence="11 12" key="1">
    <citation type="submission" date="2019-10" db="EMBL/GenBank/DDBJ databases">
        <title>New genus of Silvanigrellaceae.</title>
        <authorList>
            <person name="Pitt A."/>
            <person name="Hahn M.W."/>
        </authorList>
    </citation>
    <scope>NUCLEOTIDE SEQUENCE [LARGE SCALE GENOMIC DNA]</scope>
    <source>
        <strain evidence="11 12">33A1-SZDP</strain>
    </source>
</reference>
<comment type="caution">
    <text evidence="11">The sequence shown here is derived from an EMBL/GenBank/DDBJ whole genome shotgun (WGS) entry which is preliminary data.</text>
</comment>
<comment type="function">
    <text evidence="9">Involved in the biosynthesis of the central metabolite phospho-alpha-D-ribosyl-1-pyrophosphate (PRPP) via the transfer of pyrophosphoryl group from ATP to 1-hydroxyl of ribose-5-phosphate (Rib-5-P).</text>
</comment>
<dbReference type="InterPro" id="IPR029057">
    <property type="entry name" value="PRTase-like"/>
</dbReference>
<feature type="binding site" evidence="9">
    <location>
        <begin position="223"/>
        <end position="227"/>
    </location>
    <ligand>
        <name>D-ribose 5-phosphate</name>
        <dbReference type="ChEBI" id="CHEBI:78346"/>
    </ligand>
</feature>
<dbReference type="GO" id="GO:0004749">
    <property type="term" value="F:ribose phosphate diphosphokinase activity"/>
    <property type="evidence" value="ECO:0007669"/>
    <property type="project" value="UniProtKB-UniRule"/>
</dbReference>
<comment type="pathway">
    <text evidence="9">Metabolic intermediate biosynthesis; 5-phospho-alpha-D-ribose 1-diphosphate biosynthesis; 5-phospho-alpha-D-ribose 1-diphosphate from D-ribose 5-phosphate (route I): step 1/1.</text>
</comment>